<proteinExistence type="predicted"/>
<keyword evidence="1" id="KW-0175">Coiled coil</keyword>
<dbReference type="EMBL" id="CAGKOT010000013">
    <property type="protein sequence ID" value="CAB5359029.1"/>
    <property type="molecule type" value="Genomic_DNA"/>
</dbReference>
<evidence type="ECO:0000313" key="2">
    <source>
        <dbReference type="EMBL" id="CAB5359029.1"/>
    </source>
</evidence>
<dbReference type="OrthoDB" id="10336803at2759"/>
<comment type="caution">
    <text evidence="2">The sequence shown here is derived from an EMBL/GenBank/DDBJ whole genome shotgun (WGS) entry which is preliminary data.</text>
</comment>
<reference evidence="2" key="1">
    <citation type="submission" date="2020-05" db="EMBL/GenBank/DDBJ databases">
        <authorList>
            <person name="Rincon C."/>
            <person name="Sanders R I."/>
            <person name="Robbins C."/>
            <person name="Chaturvedi A."/>
        </authorList>
    </citation>
    <scope>NUCLEOTIDE SEQUENCE</scope>
    <source>
        <strain evidence="2">CHB12</strain>
    </source>
</reference>
<name>A0A915Z385_9GLOM</name>
<accession>A0A915Z385</accession>
<organism evidence="2 3">
    <name type="scientific">Rhizophagus irregularis</name>
    <dbReference type="NCBI Taxonomy" id="588596"/>
    <lineage>
        <taxon>Eukaryota</taxon>
        <taxon>Fungi</taxon>
        <taxon>Fungi incertae sedis</taxon>
        <taxon>Mucoromycota</taxon>
        <taxon>Glomeromycotina</taxon>
        <taxon>Glomeromycetes</taxon>
        <taxon>Glomerales</taxon>
        <taxon>Glomeraceae</taxon>
        <taxon>Rhizophagus</taxon>
    </lineage>
</organism>
<dbReference type="AlphaFoldDB" id="A0A915Z385"/>
<evidence type="ECO:0000256" key="1">
    <source>
        <dbReference type="SAM" id="Coils"/>
    </source>
</evidence>
<sequence length="192" mass="22764">MGQSAESVTYDLFWRYPGSYTNRKNQVLNQVNNFLKVKGKFLTLWKEAIEKLQDCFNQLESSINKVRNTIGSTRKISTLTDKYTKEFQSILTKYSDEVLQLNKDDYYSLKYIVQKNKKLEFSLMIENILKLNDFNFDNYKIFKFATNSQEGTMMQLNSNIMAEDINSLRKNLDELKLELKQEERELRNLEAE</sequence>
<gene>
    <name evidence="2" type="ORF">CHRIB12_LOCUS7514</name>
</gene>
<evidence type="ECO:0000313" key="3">
    <source>
        <dbReference type="Proteomes" id="UP000684084"/>
    </source>
</evidence>
<protein>
    <submittedName>
        <fullName evidence="2">Uncharacterized protein</fullName>
    </submittedName>
</protein>
<dbReference type="Proteomes" id="UP000684084">
    <property type="component" value="Unassembled WGS sequence"/>
</dbReference>
<feature type="coiled-coil region" evidence="1">
    <location>
        <begin position="158"/>
        <end position="192"/>
    </location>
</feature>